<accession>A0ABS1UAP6</accession>
<evidence type="ECO:0000313" key="2">
    <source>
        <dbReference type="Proteomes" id="UP000660885"/>
    </source>
</evidence>
<gene>
    <name evidence="1" type="ORF">JMJ56_27510</name>
</gene>
<name>A0ABS1UAP6_9PROT</name>
<protein>
    <submittedName>
        <fullName evidence="1">Uncharacterized protein</fullName>
    </submittedName>
</protein>
<dbReference type="RefSeq" id="WP_202834949.1">
    <property type="nucleotide sequence ID" value="NZ_JAETWB010000035.1"/>
</dbReference>
<organism evidence="1 2">
    <name type="scientific">Belnapia arida</name>
    <dbReference type="NCBI Taxonomy" id="2804533"/>
    <lineage>
        <taxon>Bacteria</taxon>
        <taxon>Pseudomonadati</taxon>
        <taxon>Pseudomonadota</taxon>
        <taxon>Alphaproteobacteria</taxon>
        <taxon>Acetobacterales</taxon>
        <taxon>Roseomonadaceae</taxon>
        <taxon>Belnapia</taxon>
    </lineage>
</organism>
<dbReference type="EMBL" id="JAETWB010000035">
    <property type="protein sequence ID" value="MBL6081734.1"/>
    <property type="molecule type" value="Genomic_DNA"/>
</dbReference>
<sequence length="101" mass="10109">MLTLTAPIVNTEAEALNMSAEAVSVETGAMTVAACNLAMAAGAIELFSVPMVANTDLLTVNGEIIELGESFTGVGGDAGGRRAGSTAALTRSIGMQLGHAR</sequence>
<keyword evidence="2" id="KW-1185">Reference proteome</keyword>
<comment type="caution">
    <text evidence="1">The sequence shown here is derived from an EMBL/GenBank/DDBJ whole genome shotgun (WGS) entry which is preliminary data.</text>
</comment>
<proteinExistence type="predicted"/>
<evidence type="ECO:0000313" key="1">
    <source>
        <dbReference type="EMBL" id="MBL6081734.1"/>
    </source>
</evidence>
<dbReference type="Proteomes" id="UP000660885">
    <property type="component" value="Unassembled WGS sequence"/>
</dbReference>
<reference evidence="1 2" key="1">
    <citation type="submission" date="2021-01" db="EMBL/GenBank/DDBJ databases">
        <title>Belnapia mucosa sp. nov. and Belnapia arida sp. nov., isolated from the Tabernas Desert (Almeria, Spain).</title>
        <authorList>
            <person name="Molina-Menor E."/>
            <person name="Vidal-Verdu A."/>
            <person name="Calonge A."/>
            <person name="Satari L."/>
            <person name="Pereto J."/>
            <person name="Porcar M."/>
        </authorList>
    </citation>
    <scope>NUCLEOTIDE SEQUENCE [LARGE SCALE GENOMIC DNA]</scope>
    <source>
        <strain evidence="1 2">T18</strain>
    </source>
</reference>